<dbReference type="Gene3D" id="3.30.530.20">
    <property type="match status" value="1"/>
</dbReference>
<evidence type="ECO:0000313" key="2">
    <source>
        <dbReference type="Proteomes" id="UP000307756"/>
    </source>
</evidence>
<dbReference type="InterPro" id="IPR023393">
    <property type="entry name" value="START-like_dom_sf"/>
</dbReference>
<name>A0A4U1D390_9BACI</name>
<dbReference type="AlphaFoldDB" id="A0A4U1D390"/>
<organism evidence="1 2">
    <name type="scientific">Robertmurraya kyonggiensis</name>
    <dbReference type="NCBI Taxonomy" id="1037680"/>
    <lineage>
        <taxon>Bacteria</taxon>
        <taxon>Bacillati</taxon>
        <taxon>Bacillota</taxon>
        <taxon>Bacilli</taxon>
        <taxon>Bacillales</taxon>
        <taxon>Bacillaceae</taxon>
        <taxon>Robertmurraya</taxon>
    </lineage>
</organism>
<dbReference type="OrthoDB" id="1903764at2"/>
<dbReference type="InterPro" id="IPR019587">
    <property type="entry name" value="Polyketide_cyclase/dehydratase"/>
</dbReference>
<accession>A0A4U1D390</accession>
<dbReference type="SUPFAM" id="SSF55961">
    <property type="entry name" value="Bet v1-like"/>
    <property type="match status" value="1"/>
</dbReference>
<dbReference type="RefSeq" id="WP_136831261.1">
    <property type="nucleotide sequence ID" value="NZ_SWBM01000002.1"/>
</dbReference>
<gene>
    <name evidence="1" type="ORF">FA727_12365</name>
</gene>
<dbReference type="EMBL" id="SWBM01000002">
    <property type="protein sequence ID" value="TKC16855.1"/>
    <property type="molecule type" value="Genomic_DNA"/>
</dbReference>
<sequence length="151" mass="17493">MADFQSSIIIHKPVKEVFDYLLTLENIPEIMPNVVRLEKLSEGSIGKGTKLLETRSIRGREAKAEIEITEFEPNRNYTTKSVAGNITIIYKYFLDEIEEGTQVRFEANVVIKGLFSFFSRRALVKILEQEDGYLLQYLKEELEKRETVTQI</sequence>
<dbReference type="Proteomes" id="UP000307756">
    <property type="component" value="Unassembled WGS sequence"/>
</dbReference>
<reference evidence="1 2" key="1">
    <citation type="journal article" date="2011" name="J. Microbiol.">
        <title>Bacillus kyonggiensis sp. nov., isolated from soil of a lettuce field.</title>
        <authorList>
            <person name="Dong K."/>
            <person name="Lee S."/>
        </authorList>
    </citation>
    <scope>NUCLEOTIDE SEQUENCE [LARGE SCALE GENOMIC DNA]</scope>
    <source>
        <strain evidence="1 2">NB22</strain>
    </source>
</reference>
<proteinExistence type="predicted"/>
<protein>
    <submittedName>
        <fullName evidence="1">DUF3284 domain-containing protein</fullName>
    </submittedName>
</protein>
<comment type="caution">
    <text evidence="1">The sequence shown here is derived from an EMBL/GenBank/DDBJ whole genome shotgun (WGS) entry which is preliminary data.</text>
</comment>
<dbReference type="Pfam" id="PF10604">
    <property type="entry name" value="Polyketide_cyc2"/>
    <property type="match status" value="1"/>
</dbReference>
<keyword evidence="2" id="KW-1185">Reference proteome</keyword>
<evidence type="ECO:0000313" key="1">
    <source>
        <dbReference type="EMBL" id="TKC16855.1"/>
    </source>
</evidence>